<feature type="transmembrane region" description="Helical" evidence="2">
    <location>
        <begin position="188"/>
        <end position="209"/>
    </location>
</feature>
<comment type="caution">
    <text evidence="4">The sequence shown here is derived from an EMBL/GenBank/DDBJ whole genome shotgun (WGS) entry which is preliminary data.</text>
</comment>
<organism evidence="4 5">
    <name type="scientific">Streptomyces wedmorensis</name>
    <dbReference type="NCBI Taxonomy" id="43759"/>
    <lineage>
        <taxon>Bacteria</taxon>
        <taxon>Bacillati</taxon>
        <taxon>Actinomycetota</taxon>
        <taxon>Actinomycetes</taxon>
        <taxon>Kitasatosporales</taxon>
        <taxon>Streptomycetaceae</taxon>
        <taxon>Streptomyces</taxon>
    </lineage>
</organism>
<feature type="compositionally biased region" description="Gly residues" evidence="1">
    <location>
        <begin position="724"/>
        <end position="737"/>
    </location>
</feature>
<dbReference type="InterPro" id="IPR028908">
    <property type="entry name" value="Tox-PL_dom"/>
</dbReference>
<feature type="domain" description="Tox-PL" evidence="3">
    <location>
        <begin position="825"/>
        <end position="932"/>
    </location>
</feature>
<evidence type="ECO:0000313" key="5">
    <source>
        <dbReference type="Proteomes" id="UP001600424"/>
    </source>
</evidence>
<evidence type="ECO:0000313" key="4">
    <source>
        <dbReference type="EMBL" id="MFE5979176.1"/>
    </source>
</evidence>
<feature type="compositionally biased region" description="Gly residues" evidence="1">
    <location>
        <begin position="318"/>
        <end position="328"/>
    </location>
</feature>
<dbReference type="Proteomes" id="UP001600424">
    <property type="component" value="Unassembled WGS sequence"/>
</dbReference>
<feature type="region of interest" description="Disordered" evidence="1">
    <location>
        <begin position="318"/>
        <end position="408"/>
    </location>
</feature>
<feature type="compositionally biased region" description="Pro residues" evidence="1">
    <location>
        <begin position="738"/>
        <end position="747"/>
    </location>
</feature>
<feature type="compositionally biased region" description="Pro residues" evidence="1">
    <location>
        <begin position="393"/>
        <end position="402"/>
    </location>
</feature>
<sequence>MTVPAPQPKTASPGLRQVVRQLPRWLHDHTLTAVITAVVGGLFGYISNVWLIAVRYEGTQVPSGSPTTSNGSFFQGALFWALFSAVIFGVAGYWQAVGTSKFLAGLRGLPRALAGLVRGDRAAYVHLLWGAAVSMLAAVVLSPSVGAVLAIGLLAVVPGVIGSILSSGIHQIWSSLVRRIAPTRHQKVTGITGITVGLLGSAAALLVAFFVAQTWVKLMLAGVCAVLAILIATFGRPAAAAAMILLLGVAAGAYQLTDATPAFADDGGWTECKGTPWLDCDGSKAVLVNSAIGAAVAAVGSVIGTFAGWLSGAFSGFTGGGPPGGGPSGESPPGAGPPAPPAERAPSAGLPGLPPLPGLEPVTLGAPLPPGPEAATGGPGAGAEGEPARKPAAGPPEAPPGPGGDRIPVDASIRARLHQIDLETPDPRNPAYGQIQDLIAGIDPTKGLTPQQLATLQQLEGQHDAAYQANVQKLNVERQAIADKGMVDLVDKMQKGRKEEQEYTEYIKTLNRIENRTNVLNNLIGKLPPSQQEAANRVLTKIQEGPPGTDKEGQIRNLTSVVFQQAQGKAEAAAAAAEGDIADLDALAATAKQAAAQVALTAVGGAAVAVGLATAAQISAISLGAGVVRGASAGYAQGGAPGAMWGVTKATMPVNTVQATVDLAHGKGSLVDVAIGVVQDVGNVATLVAVGAGLRNIFPGAAPPVPKPVVPGTAAPGATAGPAGTAGAGAGATGGAGPKPPGPPTPGAAPQAVSKTLGKEGITDVEEFLKGINSNPSPQGLGYTKQGLFQHHEMPPVYDPVRKVWRSDPNYAKPVAQQAPDTKLTNCGNTTIATDAKLAGNPLPPAPPSSGMTAGLMEELFNSQFTKVQSKQTINSTLQVAGPGSRGVIFARNQMAPPPGSPPGTPSVQTWHFFNVVNDGGVVKYLDGQSGTPANFQGLTELFFMKTG</sequence>
<dbReference type="Pfam" id="PF15644">
    <property type="entry name" value="Gln_amidase"/>
    <property type="match status" value="1"/>
</dbReference>
<feature type="region of interest" description="Disordered" evidence="1">
    <location>
        <begin position="712"/>
        <end position="753"/>
    </location>
</feature>
<feature type="compositionally biased region" description="Low complexity" evidence="1">
    <location>
        <begin position="712"/>
        <end position="723"/>
    </location>
</feature>
<keyword evidence="2" id="KW-0472">Membrane</keyword>
<feature type="transmembrane region" description="Helical" evidence="2">
    <location>
        <begin position="123"/>
        <end position="141"/>
    </location>
</feature>
<name>A0ABW6INK5_STRWE</name>
<dbReference type="RefSeq" id="WP_386249504.1">
    <property type="nucleotide sequence ID" value="NZ_JBHTRV010000003.1"/>
</dbReference>
<proteinExistence type="predicted"/>
<keyword evidence="5" id="KW-1185">Reference proteome</keyword>
<accession>A0ABW6INK5</accession>
<protein>
    <submittedName>
        <fullName evidence="4">Toxin glutamine deamidase domain-containing protein</fullName>
    </submittedName>
</protein>
<evidence type="ECO:0000259" key="3">
    <source>
        <dbReference type="Pfam" id="PF15644"/>
    </source>
</evidence>
<feature type="transmembrane region" description="Helical" evidence="2">
    <location>
        <begin position="73"/>
        <end position="94"/>
    </location>
</feature>
<keyword evidence="2" id="KW-1133">Transmembrane helix</keyword>
<gene>
    <name evidence="4" type="ORF">ACFQ63_05655</name>
</gene>
<evidence type="ECO:0000256" key="1">
    <source>
        <dbReference type="SAM" id="MobiDB-lite"/>
    </source>
</evidence>
<keyword evidence="2" id="KW-0812">Transmembrane</keyword>
<reference evidence="4 5" key="1">
    <citation type="submission" date="2024-09" db="EMBL/GenBank/DDBJ databases">
        <title>The Natural Products Discovery Center: Release of the First 8490 Sequenced Strains for Exploring Actinobacteria Biosynthetic Diversity.</title>
        <authorList>
            <person name="Kalkreuter E."/>
            <person name="Kautsar S.A."/>
            <person name="Yang D."/>
            <person name="Bader C.D."/>
            <person name="Teijaro C.N."/>
            <person name="Fluegel L."/>
            <person name="Davis C.M."/>
            <person name="Simpson J.R."/>
            <person name="Lauterbach L."/>
            <person name="Steele A.D."/>
            <person name="Gui C."/>
            <person name="Meng S."/>
            <person name="Li G."/>
            <person name="Viehrig K."/>
            <person name="Ye F."/>
            <person name="Su P."/>
            <person name="Kiefer A.F."/>
            <person name="Nichols A."/>
            <person name="Cepeda A.J."/>
            <person name="Yan W."/>
            <person name="Fan B."/>
            <person name="Jiang Y."/>
            <person name="Adhikari A."/>
            <person name="Zheng C.-J."/>
            <person name="Schuster L."/>
            <person name="Cowan T.M."/>
            <person name="Smanski M.J."/>
            <person name="Chevrette M.G."/>
            <person name="De Carvalho L.P.S."/>
            <person name="Shen B."/>
        </authorList>
    </citation>
    <scope>NUCLEOTIDE SEQUENCE [LARGE SCALE GENOMIC DNA]</scope>
    <source>
        <strain evidence="4 5">NPDC056472</strain>
    </source>
</reference>
<evidence type="ECO:0000256" key="2">
    <source>
        <dbReference type="SAM" id="Phobius"/>
    </source>
</evidence>
<feature type="transmembrane region" description="Helical" evidence="2">
    <location>
        <begin position="147"/>
        <end position="167"/>
    </location>
</feature>
<dbReference type="EMBL" id="JBHTRV010000003">
    <property type="protein sequence ID" value="MFE5979176.1"/>
    <property type="molecule type" value="Genomic_DNA"/>
</dbReference>
<feature type="transmembrane region" description="Helical" evidence="2">
    <location>
        <begin position="30"/>
        <end position="53"/>
    </location>
</feature>
<feature type="compositionally biased region" description="Pro residues" evidence="1">
    <location>
        <begin position="334"/>
        <end position="343"/>
    </location>
</feature>